<dbReference type="InterPro" id="IPR002104">
    <property type="entry name" value="Integrase_catalytic"/>
</dbReference>
<name>A0A7C4YF31_9BACT</name>
<dbReference type="AlphaFoldDB" id="A0A7C4YF31"/>
<sequence length="61" mass="7245">MVIPELRAYIKKDITVHNLRHSFATNLLENGVNLRYIYELLVHSQSKTTVVERYKKSFGFY</sequence>
<proteinExistence type="predicted"/>
<dbReference type="SUPFAM" id="SSF56349">
    <property type="entry name" value="DNA breaking-rejoining enzymes"/>
    <property type="match status" value="1"/>
</dbReference>
<comment type="caution">
    <text evidence="3">The sequence shown here is derived from an EMBL/GenBank/DDBJ whole genome shotgun (WGS) entry which is preliminary data.</text>
</comment>
<keyword evidence="1" id="KW-0233">DNA recombination</keyword>
<gene>
    <name evidence="3" type="ORF">ENV82_03525</name>
</gene>
<reference evidence="3" key="1">
    <citation type="journal article" date="2020" name="mSystems">
        <title>Genome- and Community-Level Interaction Insights into Carbon Utilization and Element Cycling Functions of Hydrothermarchaeota in Hydrothermal Sediment.</title>
        <authorList>
            <person name="Zhou Z."/>
            <person name="Liu Y."/>
            <person name="Xu W."/>
            <person name="Pan J."/>
            <person name="Luo Z.H."/>
            <person name="Li M."/>
        </authorList>
    </citation>
    <scope>NUCLEOTIDE SEQUENCE [LARGE SCALE GENOMIC DNA]</scope>
    <source>
        <strain evidence="3">SpSt-794</strain>
    </source>
</reference>
<dbReference type="GO" id="GO:0015074">
    <property type="term" value="P:DNA integration"/>
    <property type="evidence" value="ECO:0007669"/>
    <property type="project" value="InterPro"/>
</dbReference>
<accession>A0A7C4YF31</accession>
<dbReference type="EMBL" id="DTHV01000111">
    <property type="protein sequence ID" value="HGW60483.1"/>
    <property type="molecule type" value="Genomic_DNA"/>
</dbReference>
<dbReference type="PROSITE" id="PS51898">
    <property type="entry name" value="TYR_RECOMBINASE"/>
    <property type="match status" value="1"/>
</dbReference>
<dbReference type="Pfam" id="PF00589">
    <property type="entry name" value="Phage_integrase"/>
    <property type="match status" value="1"/>
</dbReference>
<dbReference type="Gene3D" id="1.10.443.10">
    <property type="entry name" value="Intergrase catalytic core"/>
    <property type="match status" value="1"/>
</dbReference>
<dbReference type="GO" id="GO:0003677">
    <property type="term" value="F:DNA binding"/>
    <property type="evidence" value="ECO:0007669"/>
    <property type="project" value="InterPro"/>
</dbReference>
<protein>
    <recommendedName>
        <fullName evidence="2">Tyr recombinase domain-containing protein</fullName>
    </recommendedName>
</protein>
<evidence type="ECO:0000313" key="3">
    <source>
        <dbReference type="EMBL" id="HGW60483.1"/>
    </source>
</evidence>
<dbReference type="InterPro" id="IPR013762">
    <property type="entry name" value="Integrase-like_cat_sf"/>
</dbReference>
<evidence type="ECO:0000259" key="2">
    <source>
        <dbReference type="PROSITE" id="PS51898"/>
    </source>
</evidence>
<evidence type="ECO:0000256" key="1">
    <source>
        <dbReference type="ARBA" id="ARBA00023172"/>
    </source>
</evidence>
<dbReference type="GO" id="GO:0006310">
    <property type="term" value="P:DNA recombination"/>
    <property type="evidence" value="ECO:0007669"/>
    <property type="project" value="UniProtKB-KW"/>
</dbReference>
<dbReference type="InterPro" id="IPR011010">
    <property type="entry name" value="DNA_brk_join_enz"/>
</dbReference>
<feature type="domain" description="Tyr recombinase" evidence="2">
    <location>
        <begin position="1"/>
        <end position="61"/>
    </location>
</feature>
<organism evidence="3">
    <name type="scientific">Caldisericum exile</name>
    <dbReference type="NCBI Taxonomy" id="693075"/>
    <lineage>
        <taxon>Bacteria</taxon>
        <taxon>Pseudomonadati</taxon>
        <taxon>Caldisericota/Cryosericota group</taxon>
        <taxon>Caldisericota</taxon>
        <taxon>Caldisericia</taxon>
        <taxon>Caldisericales</taxon>
        <taxon>Caldisericaceae</taxon>
        <taxon>Caldisericum</taxon>
    </lineage>
</organism>